<name>A0A9P6Y384_9FUNG</name>
<gene>
    <name evidence="2" type="ORF">G6F50_014669</name>
</gene>
<evidence type="ECO:0000313" key="2">
    <source>
        <dbReference type="EMBL" id="KAG1538443.1"/>
    </source>
</evidence>
<protein>
    <submittedName>
        <fullName evidence="2">Uncharacterized protein</fullName>
    </submittedName>
</protein>
<organism evidence="2 3">
    <name type="scientific">Rhizopus delemar</name>
    <dbReference type="NCBI Taxonomy" id="936053"/>
    <lineage>
        <taxon>Eukaryota</taxon>
        <taxon>Fungi</taxon>
        <taxon>Fungi incertae sedis</taxon>
        <taxon>Mucoromycota</taxon>
        <taxon>Mucoromycotina</taxon>
        <taxon>Mucoromycetes</taxon>
        <taxon>Mucorales</taxon>
        <taxon>Mucorineae</taxon>
        <taxon>Rhizopodaceae</taxon>
        <taxon>Rhizopus</taxon>
    </lineage>
</organism>
<evidence type="ECO:0000256" key="1">
    <source>
        <dbReference type="SAM" id="MobiDB-lite"/>
    </source>
</evidence>
<sequence>MKAKPSPNAAAAVAGREQREHGLVHRHFRLQVGQINVAAIDPRHALQHLARLIRFAVAVQVHRRLGNVEAQHHADQGGQPGHEEDHAPGVIAPGRCGQRQQRQDAQSHGQALEIHGQYPSPVRPLAVPGLPDQIGQQGHDHQDREAQTGTVAAAAQFRALVYVRRELRVVVGRHVDGHPGLAGRGGRHQISSSARLPFSSIQARRCEDSPLPISMSNMRVVSSGV</sequence>
<proteinExistence type="predicted"/>
<comment type="caution">
    <text evidence="2">The sequence shown here is derived from an EMBL/GenBank/DDBJ whole genome shotgun (WGS) entry which is preliminary data.</text>
</comment>
<dbReference type="Proteomes" id="UP000740926">
    <property type="component" value="Unassembled WGS sequence"/>
</dbReference>
<feature type="compositionally biased region" description="Basic and acidic residues" evidence="1">
    <location>
        <begin position="70"/>
        <end position="87"/>
    </location>
</feature>
<reference evidence="2 3" key="1">
    <citation type="journal article" date="2020" name="Microb. Genom.">
        <title>Genetic diversity of clinical and environmental Mucorales isolates obtained from an investigation of mucormycosis cases among solid organ transplant recipients.</title>
        <authorList>
            <person name="Nguyen M.H."/>
            <person name="Kaul D."/>
            <person name="Muto C."/>
            <person name="Cheng S.J."/>
            <person name="Richter R.A."/>
            <person name="Bruno V.M."/>
            <person name="Liu G."/>
            <person name="Beyhan S."/>
            <person name="Sundermann A.J."/>
            <person name="Mounaud S."/>
            <person name="Pasculle A.W."/>
            <person name="Nierman W.C."/>
            <person name="Driscoll E."/>
            <person name="Cumbie R."/>
            <person name="Clancy C.J."/>
            <person name="Dupont C.L."/>
        </authorList>
    </citation>
    <scope>NUCLEOTIDE SEQUENCE [LARGE SCALE GENOMIC DNA]</scope>
    <source>
        <strain evidence="2 3">GL24</strain>
    </source>
</reference>
<dbReference type="AlphaFoldDB" id="A0A9P6Y384"/>
<evidence type="ECO:0000313" key="3">
    <source>
        <dbReference type="Proteomes" id="UP000740926"/>
    </source>
</evidence>
<feature type="region of interest" description="Disordered" evidence="1">
    <location>
        <begin position="70"/>
        <end position="149"/>
    </location>
</feature>
<accession>A0A9P6Y384</accession>
<feature type="compositionally biased region" description="Polar residues" evidence="1">
    <location>
        <begin position="98"/>
        <end position="109"/>
    </location>
</feature>
<keyword evidence="3" id="KW-1185">Reference proteome</keyword>
<dbReference type="EMBL" id="JAANIU010007254">
    <property type="protein sequence ID" value="KAG1538443.1"/>
    <property type="molecule type" value="Genomic_DNA"/>
</dbReference>